<dbReference type="AlphaFoldDB" id="A0A9X0WGL7"/>
<evidence type="ECO:0000313" key="1">
    <source>
        <dbReference type="EMBL" id="MBK1644326.1"/>
    </source>
</evidence>
<dbReference type="Gene3D" id="3.90.1200.10">
    <property type="match status" value="1"/>
</dbReference>
<dbReference type="InterPro" id="IPR011009">
    <property type="entry name" value="Kinase-like_dom_sf"/>
</dbReference>
<evidence type="ECO:0008006" key="3">
    <source>
        <dbReference type="Google" id="ProtNLM"/>
    </source>
</evidence>
<proteinExistence type="predicted"/>
<dbReference type="Proteomes" id="UP001138802">
    <property type="component" value="Unassembled WGS sequence"/>
</dbReference>
<dbReference type="EMBL" id="NRSD01000005">
    <property type="protein sequence ID" value="MBK1644326.1"/>
    <property type="molecule type" value="Genomic_DNA"/>
</dbReference>
<gene>
    <name evidence="1" type="ORF">CKO25_06585</name>
</gene>
<dbReference type="PANTHER" id="PTHR43883">
    <property type="entry name" value="SLR0207 PROTEIN"/>
    <property type="match status" value="1"/>
</dbReference>
<dbReference type="SUPFAM" id="SSF56112">
    <property type="entry name" value="Protein kinase-like (PK-like)"/>
    <property type="match status" value="1"/>
</dbReference>
<evidence type="ECO:0000313" key="2">
    <source>
        <dbReference type="Proteomes" id="UP001138802"/>
    </source>
</evidence>
<dbReference type="PANTHER" id="PTHR43883:SF1">
    <property type="entry name" value="GLUCONOKINASE"/>
    <property type="match status" value="1"/>
</dbReference>
<dbReference type="Pfam" id="PF13671">
    <property type="entry name" value="AAA_33"/>
    <property type="match status" value="1"/>
</dbReference>
<dbReference type="InterPro" id="IPR027417">
    <property type="entry name" value="P-loop_NTPase"/>
</dbReference>
<sequence>MNADDFPRLVRALTRPESYPHPADPVEHLETHISHVFLAGDHAYKIKKPLDLGFLDFSTLARRRQCCEEELRLNRRLAPELYLDVVPITGTPTAPRVGASGPVLEYAVHMVRFASDALLTHQPLSEGLMDALAEQLADFHARIPIAVPASSHGTPAAVLEPMIENLTQIRERPMLADQSPRLDGLEAWTRTRWLALRPVLERRRRHGHIRECHGDAHRGNIVLIDGAIRLFDALEFSPALRWIDTASEIAFLIMDIEHSGALALARRFLNRYLERSGDYGALEVLDVYKVYRALVRAKVSAIRLGQAGLEAADAQASRHDCLDYLALAESYTEHRQPRLLLACGLSGSGKSYLARQLRERMPLIHLRSDMERKRLFGVAEAAHSRAPIDAGVYFPAATDWTYGRLLRLADAILCSGYDVLVDATFIKRSRRARFRALAQRLGVRVAILVLDAPLEVLRERIQARLAAGEDVSDATLTVLERQRMAREPLTPEEQHCAVDLDTSRPIPLETLLARIESAFAGCAAQRPSAGVGEKAGPTLDG</sequence>
<keyword evidence="2" id="KW-1185">Reference proteome</keyword>
<reference evidence="1 2" key="1">
    <citation type="journal article" date="2020" name="Microorganisms">
        <title>Osmotic Adaptation and Compatible Solute Biosynthesis of Phototrophic Bacteria as Revealed from Genome Analyses.</title>
        <authorList>
            <person name="Imhoff J.F."/>
            <person name="Rahn T."/>
            <person name="Kunzel S."/>
            <person name="Keller A."/>
            <person name="Neulinger S.C."/>
        </authorList>
    </citation>
    <scope>NUCLEOTIDE SEQUENCE [LARGE SCALE GENOMIC DNA]</scope>
    <source>
        <strain evidence="1 2">DSM 21303</strain>
    </source>
</reference>
<accession>A0A9X0WGL7</accession>
<comment type="caution">
    <text evidence="1">The sequence shown here is derived from an EMBL/GenBank/DDBJ whole genome shotgun (WGS) entry which is preliminary data.</text>
</comment>
<organism evidence="1 2">
    <name type="scientific">Thiocapsa imhoffii</name>
    <dbReference type="NCBI Taxonomy" id="382777"/>
    <lineage>
        <taxon>Bacteria</taxon>
        <taxon>Pseudomonadati</taxon>
        <taxon>Pseudomonadota</taxon>
        <taxon>Gammaproteobacteria</taxon>
        <taxon>Chromatiales</taxon>
        <taxon>Chromatiaceae</taxon>
        <taxon>Thiocapsa</taxon>
    </lineage>
</organism>
<name>A0A9X0WGL7_9GAMM</name>
<protein>
    <recommendedName>
        <fullName evidence="3">Aminoglycoside phosphotransferase domain-containing protein</fullName>
    </recommendedName>
</protein>
<dbReference type="Gene3D" id="3.40.50.300">
    <property type="entry name" value="P-loop containing nucleotide triphosphate hydrolases"/>
    <property type="match status" value="1"/>
</dbReference>
<dbReference type="SUPFAM" id="SSF52540">
    <property type="entry name" value="P-loop containing nucleoside triphosphate hydrolases"/>
    <property type="match status" value="1"/>
</dbReference>
<dbReference type="InterPro" id="IPR052732">
    <property type="entry name" value="Cell-binding_unc_protein"/>
</dbReference>
<dbReference type="RefSeq" id="WP_200387130.1">
    <property type="nucleotide sequence ID" value="NZ_NRSD01000005.1"/>
</dbReference>